<protein>
    <recommendedName>
        <fullName evidence="5">Transmembrane protein</fullName>
    </recommendedName>
</protein>
<evidence type="ECO:0000313" key="4">
    <source>
        <dbReference type="Proteomes" id="UP000313359"/>
    </source>
</evidence>
<accession>A0A5C2SIJ1</accession>
<keyword evidence="2" id="KW-0812">Transmembrane</keyword>
<dbReference type="OrthoDB" id="2657661at2759"/>
<name>A0A5C2SIJ1_9APHY</name>
<dbReference type="STRING" id="1328759.A0A5C2SIJ1"/>
<proteinExistence type="predicted"/>
<feature type="transmembrane region" description="Helical" evidence="2">
    <location>
        <begin position="392"/>
        <end position="409"/>
    </location>
</feature>
<dbReference type="EMBL" id="ML122262">
    <property type="protein sequence ID" value="RPD61236.1"/>
    <property type="molecule type" value="Genomic_DNA"/>
</dbReference>
<organism evidence="3 4">
    <name type="scientific">Lentinus tigrinus ALCF2SS1-6</name>
    <dbReference type="NCBI Taxonomy" id="1328759"/>
    <lineage>
        <taxon>Eukaryota</taxon>
        <taxon>Fungi</taxon>
        <taxon>Dikarya</taxon>
        <taxon>Basidiomycota</taxon>
        <taxon>Agaricomycotina</taxon>
        <taxon>Agaricomycetes</taxon>
        <taxon>Polyporales</taxon>
        <taxon>Polyporaceae</taxon>
        <taxon>Lentinus</taxon>
    </lineage>
</organism>
<reference evidence="3" key="1">
    <citation type="journal article" date="2018" name="Genome Biol. Evol.">
        <title>Genomics and development of Lentinus tigrinus, a white-rot wood-decaying mushroom with dimorphic fruiting bodies.</title>
        <authorList>
            <person name="Wu B."/>
            <person name="Xu Z."/>
            <person name="Knudson A."/>
            <person name="Carlson A."/>
            <person name="Chen N."/>
            <person name="Kovaka S."/>
            <person name="LaButti K."/>
            <person name="Lipzen A."/>
            <person name="Pennachio C."/>
            <person name="Riley R."/>
            <person name="Schakwitz W."/>
            <person name="Umezawa K."/>
            <person name="Ohm R.A."/>
            <person name="Grigoriev I.V."/>
            <person name="Nagy L.G."/>
            <person name="Gibbons J."/>
            <person name="Hibbett D."/>
        </authorList>
    </citation>
    <scope>NUCLEOTIDE SEQUENCE [LARGE SCALE GENOMIC DNA]</scope>
    <source>
        <strain evidence="3">ALCF2SS1-6</strain>
    </source>
</reference>
<keyword evidence="2" id="KW-0472">Membrane</keyword>
<evidence type="ECO:0008006" key="5">
    <source>
        <dbReference type="Google" id="ProtNLM"/>
    </source>
</evidence>
<evidence type="ECO:0000313" key="3">
    <source>
        <dbReference type="EMBL" id="RPD61236.1"/>
    </source>
</evidence>
<dbReference type="Proteomes" id="UP000313359">
    <property type="component" value="Unassembled WGS sequence"/>
</dbReference>
<evidence type="ECO:0000256" key="2">
    <source>
        <dbReference type="SAM" id="Phobius"/>
    </source>
</evidence>
<keyword evidence="4" id="KW-1185">Reference proteome</keyword>
<keyword evidence="2" id="KW-1133">Transmembrane helix</keyword>
<feature type="transmembrane region" description="Helical" evidence="2">
    <location>
        <begin position="355"/>
        <end position="380"/>
    </location>
</feature>
<sequence>MNIFTSEDLYDSSDDYAKLHYVERTVERLMEEISQYPSLCLDDVEIGIKLMDYKDEDGEAILGCHYLANTKSREVFYLDEMNDEHFFPHFGNTILSREHLHMIAESAYWQHVFMFPHGRRLFPEDCQELQADLLWWFIDKVTSDASPFPHTPEENHRFHAIIKDIALDVRGHEVLPQYIVGFARLKHNISKARFVRYHGEYCVQMDAYKSQSGEWPEPAKGFKIVGWLFFFTPQIYLERLRRVWVDYRVNTVHWRKLVTELQEDWTASITPATVILTTNIGFLAIQSVDQGGVALPDRTVAQVLSYMSTVLSIGNIIACTILARQHRGSLACIYGTEPIAYFRARASSHWGLERLAIVYAIPMAFFFWALLTLFLAVGWVCFYHTSPVTRCTVAITVLISFLLLAAVVHNGDWTQSQAKAAFRARMDRTKELVKNARRMPRRFGTTVRRLSTDAAAVFKKMKTLSEPRPAESAEDRPTATRRTSLSGMFARSRRTRWSSSWRSSDDTILPM</sequence>
<feature type="compositionally biased region" description="Basic and acidic residues" evidence="1">
    <location>
        <begin position="465"/>
        <end position="478"/>
    </location>
</feature>
<dbReference type="AlphaFoldDB" id="A0A5C2SIJ1"/>
<feature type="region of interest" description="Disordered" evidence="1">
    <location>
        <begin position="465"/>
        <end position="511"/>
    </location>
</feature>
<evidence type="ECO:0000256" key="1">
    <source>
        <dbReference type="SAM" id="MobiDB-lite"/>
    </source>
</evidence>
<feature type="transmembrane region" description="Helical" evidence="2">
    <location>
        <begin position="303"/>
        <end position="323"/>
    </location>
</feature>
<gene>
    <name evidence="3" type="ORF">L227DRAFT_574318</name>
</gene>